<dbReference type="EMBL" id="GECU01028083">
    <property type="protein sequence ID" value="JAS79623.1"/>
    <property type="molecule type" value="Transcribed_RNA"/>
</dbReference>
<feature type="domain" description="K Homology" evidence="4">
    <location>
        <begin position="21"/>
        <end position="90"/>
    </location>
</feature>
<dbReference type="CDD" id="cd22432">
    <property type="entry name" value="KH-I_HNRNPK_rpt1"/>
    <property type="match status" value="1"/>
</dbReference>
<evidence type="ECO:0000313" key="5">
    <source>
        <dbReference type="EMBL" id="JAS79623.1"/>
    </source>
</evidence>
<dbReference type="GO" id="GO:0010468">
    <property type="term" value="P:regulation of gene expression"/>
    <property type="evidence" value="ECO:0007669"/>
    <property type="project" value="UniProtKB-ARBA"/>
</dbReference>
<evidence type="ECO:0000313" key="6">
    <source>
        <dbReference type="EMBL" id="JAS92299.1"/>
    </source>
</evidence>
<feature type="region of interest" description="Disordered" evidence="3">
    <location>
        <begin position="257"/>
        <end position="285"/>
    </location>
</feature>
<proteinExistence type="predicted"/>
<sequence length="375" mass="39147">MKRFSDGNMGGPYKRSRMGPDDIEVRLLIPSKVAGSIIGKGGKNISRLRSDYKASVTVPDCPGPERILTVCSPEVETIIKVINEVVPNLEDTSGRSKTGDDVDIRMLVHQSQAGCIIGKGGLKVKELREKTGARIKIYTNCCPDSTDRVVQITGRGNTCTDCIQEMVELLKTVPVKGVDNQYDPINFDDLYAEEYGGYGQGSGGGGGGRGMMGGRDMGGPPIGGRDMGGRDMGGRDMGRGGRPAPFGGPNARGVGMGGPPPRGGGGFGSGGGGGGGGFGGGGSRNGFGMMQENGQTEAQVTIPIDLAGAIIGKAGARIRKIRLESGAGITIEKPLPGATDRIITITGLPNQIKMAQYLLQQSVHENTNVARNHRY</sequence>
<dbReference type="SUPFAM" id="SSF54791">
    <property type="entry name" value="Eukaryotic type KH-domain (KH-domain type I)"/>
    <property type="match status" value="3"/>
</dbReference>
<evidence type="ECO:0000256" key="3">
    <source>
        <dbReference type="SAM" id="MobiDB-lite"/>
    </source>
</evidence>
<dbReference type="InterPro" id="IPR004087">
    <property type="entry name" value="KH_dom"/>
</dbReference>
<dbReference type="InterPro" id="IPR004088">
    <property type="entry name" value="KH_dom_type_1"/>
</dbReference>
<evidence type="ECO:0000256" key="2">
    <source>
        <dbReference type="PROSITE-ProRule" id="PRU00117"/>
    </source>
</evidence>
<dbReference type="GO" id="GO:0003723">
    <property type="term" value="F:RNA binding"/>
    <property type="evidence" value="ECO:0007669"/>
    <property type="project" value="UniProtKB-UniRule"/>
</dbReference>
<dbReference type="SMART" id="SM00322">
    <property type="entry name" value="KH"/>
    <property type="match status" value="3"/>
</dbReference>
<name>A0A1B6IZH2_9HEMI</name>
<dbReference type="PANTHER" id="PTHR10288">
    <property type="entry name" value="KH DOMAIN CONTAINING RNA BINDING PROTEIN"/>
    <property type="match status" value="1"/>
</dbReference>
<gene>
    <name evidence="6" type="ORF">g.7496</name>
    <name evidence="5" type="ORF">g.7499</name>
</gene>
<dbReference type="CDD" id="cd22434">
    <property type="entry name" value="KH-I_HNRNPK_rpt3"/>
    <property type="match status" value="1"/>
</dbReference>
<dbReference type="AlphaFoldDB" id="A0A1B6IZH2"/>
<evidence type="ECO:0000259" key="4">
    <source>
        <dbReference type="SMART" id="SM00322"/>
    </source>
</evidence>
<accession>A0A1B6IZH2</accession>
<feature type="domain" description="K Homology" evidence="4">
    <location>
        <begin position="294"/>
        <end position="364"/>
    </location>
</feature>
<dbReference type="Pfam" id="PF00013">
    <property type="entry name" value="KH_1"/>
    <property type="match status" value="3"/>
</dbReference>
<keyword evidence="2" id="KW-0694">RNA-binding</keyword>
<reference evidence="6" key="1">
    <citation type="submission" date="2015-11" db="EMBL/GenBank/DDBJ databases">
        <title>De novo transcriptome assembly of four potential Pierce s Disease insect vectors from Arizona vineyards.</title>
        <authorList>
            <person name="Tassone E.E."/>
        </authorList>
    </citation>
    <scope>NUCLEOTIDE SEQUENCE</scope>
</reference>
<dbReference type="PROSITE" id="PS50084">
    <property type="entry name" value="KH_TYPE_1"/>
    <property type="match status" value="3"/>
</dbReference>
<dbReference type="Gene3D" id="3.30.1370.10">
    <property type="entry name" value="K Homology domain, type 1"/>
    <property type="match status" value="3"/>
</dbReference>
<organism evidence="6">
    <name type="scientific">Homalodisca liturata</name>
    <dbReference type="NCBI Taxonomy" id="320908"/>
    <lineage>
        <taxon>Eukaryota</taxon>
        <taxon>Metazoa</taxon>
        <taxon>Ecdysozoa</taxon>
        <taxon>Arthropoda</taxon>
        <taxon>Hexapoda</taxon>
        <taxon>Insecta</taxon>
        <taxon>Pterygota</taxon>
        <taxon>Neoptera</taxon>
        <taxon>Paraneoptera</taxon>
        <taxon>Hemiptera</taxon>
        <taxon>Auchenorrhyncha</taxon>
        <taxon>Membracoidea</taxon>
        <taxon>Cicadellidae</taxon>
        <taxon>Cicadellinae</taxon>
        <taxon>Proconiini</taxon>
        <taxon>Homalodisca</taxon>
    </lineage>
</organism>
<feature type="domain" description="K Homology" evidence="4">
    <location>
        <begin position="100"/>
        <end position="171"/>
    </location>
</feature>
<evidence type="ECO:0000256" key="1">
    <source>
        <dbReference type="ARBA" id="ARBA00022737"/>
    </source>
</evidence>
<dbReference type="EMBL" id="GECU01015407">
    <property type="protein sequence ID" value="JAS92299.1"/>
    <property type="molecule type" value="Transcribed_RNA"/>
</dbReference>
<keyword evidence="1" id="KW-0677">Repeat</keyword>
<feature type="compositionally biased region" description="Gly residues" evidence="3">
    <location>
        <begin position="263"/>
        <end position="285"/>
    </location>
</feature>
<protein>
    <recommendedName>
        <fullName evidence="4">K Homology domain-containing protein</fullName>
    </recommendedName>
</protein>
<dbReference type="InterPro" id="IPR036612">
    <property type="entry name" value="KH_dom_type_1_sf"/>
</dbReference>
<dbReference type="CDD" id="cd22433">
    <property type="entry name" value="KH-I_HNRNPK_rpt2"/>
    <property type="match status" value="1"/>
</dbReference>